<organism evidence="2 3">
    <name type="scientific">Bacillus kandeliae</name>
    <dbReference type="NCBI Taxonomy" id="3129297"/>
    <lineage>
        <taxon>Bacteria</taxon>
        <taxon>Bacillati</taxon>
        <taxon>Bacillota</taxon>
        <taxon>Bacilli</taxon>
        <taxon>Bacillales</taxon>
        <taxon>Bacillaceae</taxon>
        <taxon>Bacillus</taxon>
    </lineage>
</organism>
<keyword evidence="1" id="KW-0812">Transmembrane</keyword>
<dbReference type="Proteomes" id="UP001387364">
    <property type="component" value="Chromosome"/>
</dbReference>
<dbReference type="RefSeq" id="WP_338751810.1">
    <property type="nucleotide sequence ID" value="NZ_CP147404.1"/>
</dbReference>
<reference evidence="2 3" key="1">
    <citation type="submission" date="2024-02" db="EMBL/GenBank/DDBJ databases">
        <title>Seven novel Bacillus-like species.</title>
        <authorList>
            <person name="Liu G."/>
        </authorList>
    </citation>
    <scope>NUCLEOTIDE SEQUENCE [LARGE SCALE GENOMIC DNA]</scope>
    <source>
        <strain evidence="2 3">FJAT-52991</strain>
    </source>
</reference>
<keyword evidence="3" id="KW-1185">Reference proteome</keyword>
<gene>
    <name evidence="2" type="ORF">WDJ61_16800</name>
</gene>
<dbReference type="EMBL" id="CP147404">
    <property type="protein sequence ID" value="WXB92863.1"/>
    <property type="molecule type" value="Genomic_DNA"/>
</dbReference>
<evidence type="ECO:0000256" key="1">
    <source>
        <dbReference type="SAM" id="Phobius"/>
    </source>
</evidence>
<dbReference type="SUPFAM" id="SSF54427">
    <property type="entry name" value="NTF2-like"/>
    <property type="match status" value="1"/>
</dbReference>
<name>A0ABZ2N568_9BACI</name>
<keyword evidence="1" id="KW-1133">Transmembrane helix</keyword>
<feature type="transmembrane region" description="Helical" evidence="1">
    <location>
        <begin position="12"/>
        <end position="31"/>
    </location>
</feature>
<accession>A0ABZ2N568</accession>
<keyword evidence="1" id="KW-0472">Membrane</keyword>
<evidence type="ECO:0008006" key="4">
    <source>
        <dbReference type="Google" id="ProtNLM"/>
    </source>
</evidence>
<evidence type="ECO:0000313" key="3">
    <source>
        <dbReference type="Proteomes" id="UP001387364"/>
    </source>
</evidence>
<sequence length="155" mass="18451">MRGGRRRGQWSGRLLVVFVLVVVLWGLVGLMRISPSERAERVAREFYEFEQQGRFSESWELFHPLMKERFPKGDYIQERAHVFMSHFGVETFSFSLGKVKKIENWKDTEKSSPLKMVYQVPVTQIYQGKFGNFSLHQEVFVTEHQGKWLILWDYE</sequence>
<proteinExistence type="predicted"/>
<evidence type="ECO:0000313" key="2">
    <source>
        <dbReference type="EMBL" id="WXB92863.1"/>
    </source>
</evidence>
<dbReference type="InterPro" id="IPR032710">
    <property type="entry name" value="NTF2-like_dom_sf"/>
</dbReference>
<protein>
    <recommendedName>
        <fullName evidence="4">DUF4878 domain-containing protein</fullName>
    </recommendedName>
</protein>